<reference evidence="1 2" key="1">
    <citation type="journal article" date="2015" name="Parasit. Vectors">
        <title>Draft genome of the scabies mite.</title>
        <authorList>
            <person name="Rider S.D.Jr."/>
            <person name="Morgan M.S."/>
            <person name="Arlian L.G."/>
        </authorList>
    </citation>
    <scope>NUCLEOTIDE SEQUENCE [LARGE SCALE GENOMIC DNA]</scope>
    <source>
        <strain evidence="1">Arlian Lab</strain>
    </source>
</reference>
<proteinExistence type="predicted"/>
<name>A0A132AHD5_SARSC</name>
<sequence length="66" mass="7074">MPPFNPPNVENATDNGMIHENELSTRSPKVTATAFDVSNSCGVNTIKLNRSCNHSKNSPSSVGEKT</sequence>
<gene>
    <name evidence="1" type="ORF">QR98_0087700</name>
</gene>
<dbReference type="AlphaFoldDB" id="A0A132AHD5"/>
<accession>A0A132AHD5</accession>
<comment type="caution">
    <text evidence="1">The sequence shown here is derived from an EMBL/GenBank/DDBJ whole genome shotgun (WGS) entry which is preliminary data.</text>
</comment>
<evidence type="ECO:0000313" key="2">
    <source>
        <dbReference type="Proteomes" id="UP000616769"/>
    </source>
</evidence>
<organism evidence="1 2">
    <name type="scientific">Sarcoptes scabiei</name>
    <name type="common">Itch mite</name>
    <name type="synonym">Acarus scabiei</name>
    <dbReference type="NCBI Taxonomy" id="52283"/>
    <lineage>
        <taxon>Eukaryota</taxon>
        <taxon>Metazoa</taxon>
        <taxon>Ecdysozoa</taxon>
        <taxon>Arthropoda</taxon>
        <taxon>Chelicerata</taxon>
        <taxon>Arachnida</taxon>
        <taxon>Acari</taxon>
        <taxon>Acariformes</taxon>
        <taxon>Sarcoptiformes</taxon>
        <taxon>Astigmata</taxon>
        <taxon>Psoroptidia</taxon>
        <taxon>Sarcoptoidea</taxon>
        <taxon>Sarcoptidae</taxon>
        <taxon>Sarcoptinae</taxon>
        <taxon>Sarcoptes</taxon>
    </lineage>
</organism>
<dbReference type="Proteomes" id="UP000616769">
    <property type="component" value="Unassembled WGS sequence"/>
</dbReference>
<dbReference type="VEuPathDB" id="VectorBase:SSCA009682"/>
<dbReference type="EMBL" id="JXLN01014776">
    <property type="protein sequence ID" value="KPM10219.1"/>
    <property type="molecule type" value="Genomic_DNA"/>
</dbReference>
<evidence type="ECO:0000313" key="1">
    <source>
        <dbReference type="EMBL" id="KPM10219.1"/>
    </source>
</evidence>
<protein>
    <submittedName>
        <fullName evidence="1">Uncharacterized protein</fullName>
    </submittedName>
</protein>